<dbReference type="EMBL" id="UOEL01000068">
    <property type="protein sequence ID" value="VAW11632.1"/>
    <property type="molecule type" value="Genomic_DNA"/>
</dbReference>
<protein>
    <submittedName>
        <fullName evidence="2">N-acetylglucosamine related transporter, NagX</fullName>
    </submittedName>
</protein>
<sequence>MVKPAPIPLFDPSEIRLESVLGRIGIATFISALLYLNFSKTQRLYWVGGILAVYYAALYLIPVPGFGAGNLSFEGNLVGWIDRSLMPGRLVQGTYDELALITQLLALCLTVLGAWAQRHIVRTGFQQCKKNENSYHYRSIGGN</sequence>
<evidence type="ECO:0000313" key="2">
    <source>
        <dbReference type="EMBL" id="VAW11632.1"/>
    </source>
</evidence>
<name>A0A3B0TAU7_9ZZZZ</name>
<proteinExistence type="predicted"/>
<gene>
    <name evidence="2" type="ORF">MNBD_BACTEROID03-961</name>
</gene>
<keyword evidence="1" id="KW-1133">Transmembrane helix</keyword>
<feature type="transmembrane region" description="Helical" evidence="1">
    <location>
        <begin position="98"/>
        <end position="116"/>
    </location>
</feature>
<keyword evidence="1" id="KW-0812">Transmembrane</keyword>
<keyword evidence="1" id="KW-0472">Membrane</keyword>
<feature type="transmembrane region" description="Helical" evidence="1">
    <location>
        <begin position="20"/>
        <end position="37"/>
    </location>
</feature>
<accession>A0A3B0TAU7</accession>
<dbReference type="AlphaFoldDB" id="A0A3B0TAU7"/>
<organism evidence="2">
    <name type="scientific">hydrothermal vent metagenome</name>
    <dbReference type="NCBI Taxonomy" id="652676"/>
    <lineage>
        <taxon>unclassified sequences</taxon>
        <taxon>metagenomes</taxon>
        <taxon>ecological metagenomes</taxon>
    </lineage>
</organism>
<feature type="transmembrane region" description="Helical" evidence="1">
    <location>
        <begin position="44"/>
        <end position="61"/>
    </location>
</feature>
<evidence type="ECO:0000256" key="1">
    <source>
        <dbReference type="SAM" id="Phobius"/>
    </source>
</evidence>
<reference evidence="2" key="1">
    <citation type="submission" date="2018-06" db="EMBL/GenBank/DDBJ databases">
        <authorList>
            <person name="Zhirakovskaya E."/>
        </authorList>
    </citation>
    <scope>NUCLEOTIDE SEQUENCE</scope>
</reference>